<comment type="similarity">
    <text evidence="1">Belongs to the RRN3 family.</text>
</comment>
<dbReference type="GO" id="GO:0003743">
    <property type="term" value="F:translation initiation factor activity"/>
    <property type="evidence" value="ECO:0007669"/>
    <property type="project" value="UniProtKB-KW"/>
</dbReference>
<dbReference type="GO" id="GO:0006361">
    <property type="term" value="P:transcription initiation at RNA polymerase I promoter"/>
    <property type="evidence" value="ECO:0007669"/>
    <property type="project" value="InterPro"/>
</dbReference>
<sequence length="637" mass="72227">MAGALDGYNQLVGVLHHTEYLTPDEVALLVTSLKALSGAVSCIDSGHHESLLSAIFGMSMWNYGPDVMDALVELIVKLAASSGQYADSCLDMLVSNFTPPRSFVEFLKKPRRKGQVLYHVHSVLQGIANLLPLAPLRLEDTIIHKMPNVYRKEPLIVLYVENMLRLESSAMGAVVGGMMLKAVVDMAIELDVKIEWEDILQDDPKGIFEMELEDEETVDNTQQEGDEVLICRILSPLEVKVVLKPSRVNSFTFAHMIIMAVKSDLKHERVQFGLELDWFLRIRESSRGRSFWGSEIAEKLDSLLVLMFEHLKKCNDAGRLIEVFEPLLQSFQTTVMMVYKLKFSQFIMFYACSLDPENCGMRFANTLADIFMHRASPPNRRMSAVAYLASYLSRAKFLSLSFVAEILKRLVGWYLKYCETWDGDINPTAHKVFYSGCQAIMYVLCFRMRSLMDIPRLKSLLLRMPIEAIFNHPLNPLKVCLPSIVEEFLRQAKAARLFTTVSEQTFLFNNNMVESELSRAFGGSEKLDMFFPFDPCLLKNSDGFIRPNFVYWSMARTSYDDDEEGCSNEDVEDFGGSGENIAAWSSEEHDHHFDDDELDYSLNKMSITPKNSFLNYYMFGGDLCGSALQCPLESGPP</sequence>
<accession>A0A7J0FCX5</accession>
<gene>
    <name evidence="2" type="ORF">Acr_11g0000730</name>
</gene>
<dbReference type="Proteomes" id="UP000585474">
    <property type="component" value="Unassembled WGS sequence"/>
</dbReference>
<name>A0A7J0FCX5_9ERIC</name>
<protein>
    <submittedName>
        <fullName evidence="2">RNA polymerase I specific transcription initiation factor RRN3 protein</fullName>
    </submittedName>
</protein>
<keyword evidence="2" id="KW-0648">Protein biosynthesis</keyword>
<dbReference type="PANTHER" id="PTHR12790:SF0">
    <property type="entry name" value="RNA POLYMERASE I-SPECIFIC TRANSCRIPTION INITIATION FACTOR RRN3-RELATED"/>
    <property type="match status" value="1"/>
</dbReference>
<evidence type="ECO:0000313" key="3">
    <source>
        <dbReference type="Proteomes" id="UP000585474"/>
    </source>
</evidence>
<reference evidence="2 3" key="1">
    <citation type="submission" date="2019-07" db="EMBL/GenBank/DDBJ databases">
        <title>De Novo Assembly of kiwifruit Actinidia rufa.</title>
        <authorList>
            <person name="Sugita-Konishi S."/>
            <person name="Sato K."/>
            <person name="Mori E."/>
            <person name="Abe Y."/>
            <person name="Kisaki G."/>
            <person name="Hamano K."/>
            <person name="Suezawa K."/>
            <person name="Otani M."/>
            <person name="Fukuda T."/>
            <person name="Manabe T."/>
            <person name="Gomi K."/>
            <person name="Tabuchi M."/>
            <person name="Akimitsu K."/>
            <person name="Kataoka I."/>
        </authorList>
    </citation>
    <scope>NUCLEOTIDE SEQUENCE [LARGE SCALE GENOMIC DNA]</scope>
    <source>
        <strain evidence="3">cv. Fuchu</strain>
    </source>
</reference>
<dbReference type="Pfam" id="PF05327">
    <property type="entry name" value="RRN3"/>
    <property type="match status" value="1"/>
</dbReference>
<keyword evidence="3" id="KW-1185">Reference proteome</keyword>
<dbReference type="EMBL" id="BJWL01000011">
    <property type="protein sequence ID" value="GFY95767.1"/>
    <property type="molecule type" value="Genomic_DNA"/>
</dbReference>
<dbReference type="InterPro" id="IPR007991">
    <property type="entry name" value="RNA_pol_I_trans_ini_fac_RRN3"/>
</dbReference>
<keyword evidence="2" id="KW-0396">Initiation factor</keyword>
<dbReference type="PANTHER" id="PTHR12790">
    <property type="entry name" value="TRANSCRIPTION INITIATION FACTOR IA RRN3"/>
    <property type="match status" value="1"/>
</dbReference>
<dbReference type="GO" id="GO:0001181">
    <property type="term" value="F:RNA polymerase I general transcription initiation factor activity"/>
    <property type="evidence" value="ECO:0007669"/>
    <property type="project" value="InterPro"/>
</dbReference>
<proteinExistence type="inferred from homology"/>
<organism evidence="2 3">
    <name type="scientific">Actinidia rufa</name>
    <dbReference type="NCBI Taxonomy" id="165716"/>
    <lineage>
        <taxon>Eukaryota</taxon>
        <taxon>Viridiplantae</taxon>
        <taxon>Streptophyta</taxon>
        <taxon>Embryophyta</taxon>
        <taxon>Tracheophyta</taxon>
        <taxon>Spermatophyta</taxon>
        <taxon>Magnoliopsida</taxon>
        <taxon>eudicotyledons</taxon>
        <taxon>Gunneridae</taxon>
        <taxon>Pentapetalae</taxon>
        <taxon>asterids</taxon>
        <taxon>Ericales</taxon>
        <taxon>Actinidiaceae</taxon>
        <taxon>Actinidia</taxon>
    </lineage>
</organism>
<dbReference type="OrthoDB" id="26970at2759"/>
<evidence type="ECO:0000313" key="2">
    <source>
        <dbReference type="EMBL" id="GFY95767.1"/>
    </source>
</evidence>
<dbReference type="GO" id="GO:0005634">
    <property type="term" value="C:nucleus"/>
    <property type="evidence" value="ECO:0007669"/>
    <property type="project" value="TreeGrafter"/>
</dbReference>
<comment type="caution">
    <text evidence="2">The sequence shown here is derived from an EMBL/GenBank/DDBJ whole genome shotgun (WGS) entry which is preliminary data.</text>
</comment>
<evidence type="ECO:0000256" key="1">
    <source>
        <dbReference type="ARBA" id="ARBA00010098"/>
    </source>
</evidence>
<dbReference type="GO" id="GO:0001042">
    <property type="term" value="F:RNA polymerase I core binding"/>
    <property type="evidence" value="ECO:0007669"/>
    <property type="project" value="TreeGrafter"/>
</dbReference>
<dbReference type="AlphaFoldDB" id="A0A7J0FCX5"/>